<dbReference type="InterPro" id="IPR027417">
    <property type="entry name" value="P-loop_NTPase"/>
</dbReference>
<evidence type="ECO:0000256" key="4">
    <source>
        <dbReference type="ARBA" id="ARBA00022692"/>
    </source>
</evidence>
<evidence type="ECO:0000256" key="3">
    <source>
        <dbReference type="ARBA" id="ARBA00020222"/>
    </source>
</evidence>
<evidence type="ECO:0000256" key="11">
    <source>
        <dbReference type="RuleBase" id="RU367108"/>
    </source>
</evidence>
<evidence type="ECO:0000256" key="1">
    <source>
        <dbReference type="ARBA" id="ARBA00004434"/>
    </source>
</evidence>
<evidence type="ECO:0000256" key="6">
    <source>
        <dbReference type="ARBA" id="ARBA00022946"/>
    </source>
</evidence>
<dbReference type="GO" id="GO:0005743">
    <property type="term" value="C:mitochondrial inner membrane"/>
    <property type="evidence" value="ECO:0007669"/>
    <property type="project" value="UniProtKB-SubCell"/>
</dbReference>
<dbReference type="AlphaFoldDB" id="A0A4P9XUV6"/>
<evidence type="ECO:0000256" key="10">
    <source>
        <dbReference type="ARBA" id="ARBA00025276"/>
    </source>
</evidence>
<dbReference type="OrthoDB" id="10267654at2759"/>
<dbReference type="GO" id="GO:0003723">
    <property type="term" value="F:RNA binding"/>
    <property type="evidence" value="ECO:0007669"/>
    <property type="project" value="UniProtKB-UniRule"/>
</dbReference>
<accession>A0A4P9XUV6</accession>
<evidence type="ECO:0000259" key="12">
    <source>
        <dbReference type="Pfam" id="PF00076"/>
    </source>
</evidence>
<dbReference type="PANTHER" id="PTHR32198">
    <property type="entry name" value="MITOCHONDRIAL ESCAPE PROTEIN 2"/>
    <property type="match status" value="1"/>
</dbReference>
<evidence type="ECO:0000313" key="15">
    <source>
        <dbReference type="Proteomes" id="UP000271241"/>
    </source>
</evidence>
<keyword evidence="6" id="KW-0809">Transit peptide</keyword>
<evidence type="ECO:0000256" key="5">
    <source>
        <dbReference type="ARBA" id="ARBA00022792"/>
    </source>
</evidence>
<evidence type="ECO:0000256" key="2">
    <source>
        <dbReference type="ARBA" id="ARBA00010320"/>
    </source>
</evidence>
<comment type="subcellular location">
    <subcellularLocation>
        <location evidence="1 11">Mitochondrion inner membrane</location>
        <topology evidence="1 11">Single-pass membrane protein</topology>
    </subcellularLocation>
</comment>
<keyword evidence="7" id="KW-1133">Transmembrane helix</keyword>
<dbReference type="Proteomes" id="UP000271241">
    <property type="component" value="Unassembled WGS sequence"/>
</dbReference>
<organism evidence="14 15">
    <name type="scientific">Thamnocephalis sphaerospora</name>
    <dbReference type="NCBI Taxonomy" id="78915"/>
    <lineage>
        <taxon>Eukaryota</taxon>
        <taxon>Fungi</taxon>
        <taxon>Fungi incertae sedis</taxon>
        <taxon>Zoopagomycota</taxon>
        <taxon>Zoopagomycotina</taxon>
        <taxon>Zoopagomycetes</taxon>
        <taxon>Zoopagales</taxon>
        <taxon>Sigmoideomycetaceae</taxon>
        <taxon>Thamnocephalis</taxon>
    </lineage>
</organism>
<keyword evidence="11" id="KW-0694">RNA-binding</keyword>
<dbReference type="GO" id="GO:0006397">
    <property type="term" value="P:mRNA processing"/>
    <property type="evidence" value="ECO:0007669"/>
    <property type="project" value="UniProtKB-UniRule"/>
</dbReference>
<comment type="similarity">
    <text evidence="2 11">Belongs to the YME2 family.</text>
</comment>
<dbReference type="InterPro" id="IPR012677">
    <property type="entry name" value="Nucleotide-bd_a/b_plait_sf"/>
</dbReference>
<dbReference type="Gene3D" id="3.40.50.300">
    <property type="entry name" value="P-loop containing nucleotide triphosphate hydrolases"/>
    <property type="match status" value="1"/>
</dbReference>
<keyword evidence="4" id="KW-0812">Transmembrane</keyword>
<dbReference type="InterPro" id="IPR039627">
    <property type="entry name" value="Yme2_C"/>
</dbReference>
<evidence type="ECO:0000259" key="13">
    <source>
        <dbReference type="Pfam" id="PF10443"/>
    </source>
</evidence>
<comment type="function">
    <text evidence="10 11">Plays a role in maintaining the mitochondrial genome and in controlling the mtDNA escape. Involved in the regulation of mtDNA nucleotide structure and number. May have a dispensable role in early maturation of pre-rRNA.</text>
</comment>
<dbReference type="InterPro" id="IPR035979">
    <property type="entry name" value="RBD_domain_sf"/>
</dbReference>
<dbReference type="SUPFAM" id="SSF54928">
    <property type="entry name" value="RNA-binding domain, RBD"/>
    <property type="match status" value="1"/>
</dbReference>
<dbReference type="Gene3D" id="3.30.70.330">
    <property type="match status" value="1"/>
</dbReference>
<evidence type="ECO:0000313" key="14">
    <source>
        <dbReference type="EMBL" id="RKP09762.1"/>
    </source>
</evidence>
<evidence type="ECO:0000256" key="8">
    <source>
        <dbReference type="ARBA" id="ARBA00023128"/>
    </source>
</evidence>
<dbReference type="SUPFAM" id="SSF52540">
    <property type="entry name" value="P-loop containing nucleoside triphosphate hydrolases"/>
    <property type="match status" value="1"/>
</dbReference>
<proteinExistence type="inferred from homology"/>
<feature type="domain" description="RRM" evidence="12">
    <location>
        <begin position="245"/>
        <end position="293"/>
    </location>
</feature>
<dbReference type="EMBL" id="KZ992490">
    <property type="protein sequence ID" value="RKP09762.1"/>
    <property type="molecule type" value="Genomic_DNA"/>
</dbReference>
<dbReference type="Pfam" id="PF00076">
    <property type="entry name" value="RRM_1"/>
    <property type="match status" value="1"/>
</dbReference>
<name>A0A4P9XUV6_9FUNG</name>
<reference evidence="15" key="1">
    <citation type="journal article" date="2018" name="Nat. Microbiol.">
        <title>Leveraging single-cell genomics to expand the fungal tree of life.</title>
        <authorList>
            <person name="Ahrendt S.R."/>
            <person name="Quandt C.A."/>
            <person name="Ciobanu D."/>
            <person name="Clum A."/>
            <person name="Salamov A."/>
            <person name="Andreopoulos B."/>
            <person name="Cheng J.F."/>
            <person name="Woyke T."/>
            <person name="Pelin A."/>
            <person name="Henrissat B."/>
            <person name="Reynolds N.K."/>
            <person name="Benny G.L."/>
            <person name="Smith M.E."/>
            <person name="James T.Y."/>
            <person name="Grigoriev I.V."/>
        </authorList>
    </citation>
    <scope>NUCLEOTIDE SEQUENCE [LARGE SCALE GENOMIC DNA]</scope>
    <source>
        <strain evidence="15">RSA 1356</strain>
    </source>
</reference>
<evidence type="ECO:0000256" key="7">
    <source>
        <dbReference type="ARBA" id="ARBA00022989"/>
    </source>
</evidence>
<keyword evidence="5 11" id="KW-0999">Mitochondrion inner membrane</keyword>
<dbReference type="Pfam" id="PF10443">
    <property type="entry name" value="RNA12"/>
    <property type="match status" value="1"/>
</dbReference>
<sequence>MLSALVAAHGRRPAPSSQWALRCLHAGHARADPRPHALRLAARIGTRRAVSTAPTLPPHDRRQFQIYLDNVYPLRFSSQDPRFAFYTRQRTNAAAGKVRDYLQQAAQAAAAAAREADPDPVGAPTVGSGLPFNATLGDALPRVKDGGLLLTVHYDLPARAAEAEQVSDTSALFGDPAQEEAADEIVAAIRDLLQEGPRAWFNLRRSRAFLVRGQPFVEDLASHYPSKRLRVELYNNDLQQAPRPERVYGAFREFGRIVSIRMPPPTSYFPRAVLVRYNDRRAAAAAKNCLHGYRQRMRSSATVPAHFSIQYEPNVKLIRMLMDWLMSHPRVTLPIIVALVAAITYTVFDPMRIFFIRQHAEGTFDFGRYANDLHHLGKRISHHMGHRTEAAEDRQKSEATDEAQLGRWLAEPPSTFIVVDGPPGSGKTSLVNRVLQSHGIYLCIDCDALLTARDNQETVERLASQIGYIPQFRILSKISAMVDSMINVTTGASAGFSSDTRERIKEILGTCAEALEEYGKDSWLDKLLGERGPNRKHYLYAAMKDDGPPERRDYPIVILDGFFNTEGEHDDQIWRDLATWANVLVERNIAHVVFVCRNGAAAELPLNQAMPNRSFNVISLRDGGPSVALQYVRNRLSDHAVPVEELIPCVEQLGGRLTDLESFVQKIIGGLTPEAALKDIVYRSEAELRKYVTRDPTSYDAVHHATAWSSLQFWHMVTLLADHEQVSYDAVRQHPLFDGNDEALRGMERADLIHLERRHGRPFSIVPAKNIYRVAFQRMCRDERLRLWMESRTLGIVRTRDAAKVTRCEEELRTLGEIVDGLQSLSVMRDRAVLGTLESRIRSLAAMMQKAADKVNKVDMEMENVRQRLSNICVPEEDVEQA</sequence>
<protein>
    <recommendedName>
        <fullName evidence="3 11">Mitochondrial escape protein 2</fullName>
    </recommendedName>
</protein>
<feature type="domain" description="Mitochondrial escape protein 2 C-terminal" evidence="13">
    <location>
        <begin position="401"/>
        <end position="818"/>
    </location>
</feature>
<keyword evidence="8 11" id="KW-0496">Mitochondrion</keyword>
<dbReference type="STRING" id="78915.A0A4P9XUV6"/>
<gene>
    <name evidence="14" type="ORF">THASP1DRAFT_13834</name>
</gene>
<dbReference type="PANTHER" id="PTHR32198:SF2">
    <property type="entry name" value="MITOCHONDRIAL ESCAPE PROTEIN 2"/>
    <property type="match status" value="1"/>
</dbReference>
<keyword evidence="9" id="KW-0472">Membrane</keyword>
<dbReference type="InterPro" id="IPR000504">
    <property type="entry name" value="RRM_dom"/>
</dbReference>
<keyword evidence="11" id="KW-0507">mRNA processing</keyword>
<keyword evidence="15" id="KW-1185">Reference proteome</keyword>
<dbReference type="InterPro" id="IPR018850">
    <property type="entry name" value="Mt_escape_2_C"/>
</dbReference>
<evidence type="ECO:0000256" key="9">
    <source>
        <dbReference type="ARBA" id="ARBA00023136"/>
    </source>
</evidence>